<keyword evidence="9" id="KW-1185">Reference proteome</keyword>
<comment type="caution">
    <text evidence="8">The sequence shown here is derived from an EMBL/GenBank/DDBJ whole genome shotgun (WGS) entry which is preliminary data.</text>
</comment>
<keyword evidence="3" id="KW-0813">Transport</keyword>
<evidence type="ECO:0000256" key="3">
    <source>
        <dbReference type="ARBA" id="ARBA00022448"/>
    </source>
</evidence>
<keyword evidence="4" id="KW-1005">Bacterial flagellum biogenesis</keyword>
<keyword evidence="6" id="KW-1006">Bacterial flagellum protein export</keyword>
<dbReference type="InterPro" id="IPR051472">
    <property type="entry name" value="T3SS_Stator/FliH"/>
</dbReference>
<dbReference type="PANTHER" id="PTHR34982">
    <property type="entry name" value="YOP PROTEINS TRANSLOCATION PROTEIN L"/>
    <property type="match status" value="1"/>
</dbReference>
<comment type="similarity">
    <text evidence="2">Belongs to the FliH family.</text>
</comment>
<dbReference type="PANTHER" id="PTHR34982:SF1">
    <property type="entry name" value="FLAGELLAR ASSEMBLY PROTEIN FLIH"/>
    <property type="match status" value="1"/>
</dbReference>
<dbReference type="RefSeq" id="WP_167990693.1">
    <property type="nucleotide sequence ID" value="NZ_JAATJL010000001.1"/>
</dbReference>
<keyword evidence="8" id="KW-0969">Cilium</keyword>
<comment type="function">
    <text evidence="1">Needed for flagellar regrowth and assembly.</text>
</comment>
<gene>
    <name evidence="8" type="ORF">BJ994_000293</name>
</gene>
<feature type="domain" description="Flagellar assembly protein FliH/Type III secretion system HrpE" evidence="7">
    <location>
        <begin position="74"/>
        <end position="189"/>
    </location>
</feature>
<evidence type="ECO:0000259" key="7">
    <source>
        <dbReference type="Pfam" id="PF02108"/>
    </source>
</evidence>
<dbReference type="InterPro" id="IPR018035">
    <property type="entry name" value="Flagellar_FliH/T3SS_HrpE"/>
</dbReference>
<proteinExistence type="inferred from homology"/>
<reference evidence="8 9" key="1">
    <citation type="submission" date="2020-03" db="EMBL/GenBank/DDBJ databases">
        <title>Sequencing the genomes of 1000 actinobacteria strains.</title>
        <authorList>
            <person name="Klenk H.-P."/>
        </authorList>
    </citation>
    <scope>NUCLEOTIDE SEQUENCE [LARGE SCALE GENOMIC DNA]</scope>
    <source>
        <strain evidence="8 9">DSM 16403</strain>
    </source>
</reference>
<evidence type="ECO:0000256" key="1">
    <source>
        <dbReference type="ARBA" id="ARBA00003041"/>
    </source>
</evidence>
<evidence type="ECO:0000256" key="5">
    <source>
        <dbReference type="ARBA" id="ARBA00022927"/>
    </source>
</evidence>
<organism evidence="8 9">
    <name type="scientific">Arthrobacter pigmenti</name>
    <dbReference type="NCBI Taxonomy" id="271432"/>
    <lineage>
        <taxon>Bacteria</taxon>
        <taxon>Bacillati</taxon>
        <taxon>Actinomycetota</taxon>
        <taxon>Actinomycetes</taxon>
        <taxon>Micrococcales</taxon>
        <taxon>Micrococcaceae</taxon>
        <taxon>Arthrobacter</taxon>
    </lineage>
</organism>
<dbReference type="Proteomes" id="UP000547458">
    <property type="component" value="Unassembled WGS sequence"/>
</dbReference>
<evidence type="ECO:0000256" key="2">
    <source>
        <dbReference type="ARBA" id="ARBA00006602"/>
    </source>
</evidence>
<sequence>MSTDFAHASYPVLASPDANKVREAGVAKGHAAGYAEGMRAAQAELAQRRMVLETEFQAMNDDAARRLERVLVTLGAATHALNGRLAASSAASMNALAAAAFELAEAIIGVELERGSTAPRAAVSRALSGVDTGAALRVRLNPLDLAELSGVEHPAGVELVPDVSLARGDAMTETNENYLDARIGTALQRAKEALLGNFRAAEAASPSWNSPEVHESSGNGARW</sequence>
<keyword evidence="8" id="KW-0282">Flagellum</keyword>
<dbReference type="GO" id="GO:0005829">
    <property type="term" value="C:cytosol"/>
    <property type="evidence" value="ECO:0007669"/>
    <property type="project" value="TreeGrafter"/>
</dbReference>
<dbReference type="AlphaFoldDB" id="A0A846RM57"/>
<dbReference type="EMBL" id="JAATJL010000001">
    <property type="protein sequence ID" value="NJC21217.1"/>
    <property type="molecule type" value="Genomic_DNA"/>
</dbReference>
<evidence type="ECO:0000313" key="8">
    <source>
        <dbReference type="EMBL" id="NJC21217.1"/>
    </source>
</evidence>
<evidence type="ECO:0000256" key="6">
    <source>
        <dbReference type="ARBA" id="ARBA00023225"/>
    </source>
</evidence>
<name>A0A846RM57_9MICC</name>
<dbReference type="Pfam" id="PF02108">
    <property type="entry name" value="FliH"/>
    <property type="match status" value="1"/>
</dbReference>
<accession>A0A846RM57</accession>
<dbReference type="GO" id="GO:0015031">
    <property type="term" value="P:protein transport"/>
    <property type="evidence" value="ECO:0007669"/>
    <property type="project" value="UniProtKB-KW"/>
</dbReference>
<protein>
    <submittedName>
        <fullName evidence="8">Flagellar assembly protein FliH</fullName>
    </submittedName>
</protein>
<evidence type="ECO:0000256" key="4">
    <source>
        <dbReference type="ARBA" id="ARBA00022795"/>
    </source>
</evidence>
<evidence type="ECO:0000313" key="9">
    <source>
        <dbReference type="Proteomes" id="UP000547458"/>
    </source>
</evidence>
<keyword evidence="5" id="KW-0653">Protein transport</keyword>
<dbReference type="GO" id="GO:0044781">
    <property type="term" value="P:bacterial-type flagellum organization"/>
    <property type="evidence" value="ECO:0007669"/>
    <property type="project" value="UniProtKB-KW"/>
</dbReference>
<keyword evidence="8" id="KW-0966">Cell projection</keyword>